<proteinExistence type="predicted"/>
<dbReference type="Proteomes" id="UP000286954">
    <property type="component" value="Chromosome"/>
</dbReference>
<evidence type="ECO:0000313" key="1">
    <source>
        <dbReference type="EMBL" id="AZU03307.1"/>
    </source>
</evidence>
<dbReference type="OrthoDB" id="9804829at2"/>
<accession>A0A3T0E7V5</accession>
<keyword evidence="2" id="KW-1185">Reference proteome</keyword>
<dbReference type="EMBL" id="CP018911">
    <property type="protein sequence ID" value="AZU03307.1"/>
    <property type="molecule type" value="Genomic_DNA"/>
</dbReference>
<name>A0A3T0E7V5_9PROT</name>
<evidence type="ECO:0000313" key="2">
    <source>
        <dbReference type="Proteomes" id="UP000286954"/>
    </source>
</evidence>
<dbReference type="KEGG" id="gak:X907_0763"/>
<reference evidence="1 2" key="1">
    <citation type="submission" date="2016-12" db="EMBL/GenBank/DDBJ databases">
        <title>The genome of dimorphic prosthecate Glycocaulis alkaliphilus 6b-8t, isolated from crude oil dictates its adaptability in petroleum environments.</title>
        <authorList>
            <person name="Wu X.-L."/>
            <person name="Geng S."/>
        </authorList>
    </citation>
    <scope>NUCLEOTIDE SEQUENCE [LARGE SCALE GENOMIC DNA]</scope>
    <source>
        <strain evidence="1 2">6B-8</strain>
    </source>
</reference>
<dbReference type="Pfam" id="PF22564">
    <property type="entry name" value="HAAS"/>
    <property type="match status" value="1"/>
</dbReference>
<protein>
    <submittedName>
        <fullName evidence="1">Uncharacterized protein</fullName>
    </submittedName>
</protein>
<organism evidence="1 2">
    <name type="scientific">Glycocaulis alkaliphilus</name>
    <dbReference type="NCBI Taxonomy" id="1434191"/>
    <lineage>
        <taxon>Bacteria</taxon>
        <taxon>Pseudomonadati</taxon>
        <taxon>Pseudomonadota</taxon>
        <taxon>Alphaproteobacteria</taxon>
        <taxon>Maricaulales</taxon>
        <taxon>Maricaulaceae</taxon>
        <taxon>Glycocaulis</taxon>
    </lineage>
</organism>
<dbReference type="RefSeq" id="WP_127565711.1">
    <property type="nucleotide sequence ID" value="NZ_BMFB01000002.1"/>
</dbReference>
<gene>
    <name evidence="1" type="ORF">X907_0763</name>
</gene>
<sequence>MKTSQIETYLRELARALSGLPAGEQEDILAETRSHLAERCASLGEAEACRRMGSPRALASSYMAATGHSNPPASHRFAQLLPVTMAVGALLLWVCTLVSLTLFLAELAEPTLVSIWLNASTGSIFVGAANPDMVSLLTDLAGPWFLPLAALLAVLAGASGLGMMRAAWDEIRSVGNMATP</sequence>
<dbReference type="AlphaFoldDB" id="A0A3T0E7V5"/>